<dbReference type="InterPro" id="IPR008920">
    <property type="entry name" value="TF_FadR/GntR_C"/>
</dbReference>
<dbReference type="Pfam" id="PF07729">
    <property type="entry name" value="FCD"/>
    <property type="match status" value="1"/>
</dbReference>
<feature type="domain" description="HTH gntR-type" evidence="4">
    <location>
        <begin position="10"/>
        <end position="77"/>
    </location>
</feature>
<evidence type="ECO:0000313" key="5">
    <source>
        <dbReference type="EMBL" id="MDR7094043.1"/>
    </source>
</evidence>
<protein>
    <submittedName>
        <fullName evidence="5">DNA-binding GntR family transcriptional regulator</fullName>
    </submittedName>
</protein>
<evidence type="ECO:0000259" key="4">
    <source>
        <dbReference type="PROSITE" id="PS50949"/>
    </source>
</evidence>
<dbReference type="PANTHER" id="PTHR43537">
    <property type="entry name" value="TRANSCRIPTIONAL REGULATOR, GNTR FAMILY"/>
    <property type="match status" value="1"/>
</dbReference>
<organism evidence="5 6">
    <name type="scientific">Hydrogenophaga laconesensis</name>
    <dbReference type="NCBI Taxonomy" id="1805971"/>
    <lineage>
        <taxon>Bacteria</taxon>
        <taxon>Pseudomonadati</taxon>
        <taxon>Pseudomonadota</taxon>
        <taxon>Betaproteobacteria</taxon>
        <taxon>Burkholderiales</taxon>
        <taxon>Comamonadaceae</taxon>
        <taxon>Hydrogenophaga</taxon>
    </lineage>
</organism>
<dbReference type="CDD" id="cd07377">
    <property type="entry name" value="WHTH_GntR"/>
    <property type="match status" value="1"/>
</dbReference>
<reference evidence="5 6" key="1">
    <citation type="submission" date="2023-07" db="EMBL/GenBank/DDBJ databases">
        <title>Sorghum-associated microbial communities from plants grown in Nebraska, USA.</title>
        <authorList>
            <person name="Schachtman D."/>
        </authorList>
    </citation>
    <scope>NUCLEOTIDE SEQUENCE [LARGE SCALE GENOMIC DNA]</scope>
    <source>
        <strain evidence="5 6">BE240</strain>
    </source>
</reference>
<dbReference type="InterPro" id="IPR011711">
    <property type="entry name" value="GntR_C"/>
</dbReference>
<evidence type="ECO:0000256" key="3">
    <source>
        <dbReference type="ARBA" id="ARBA00023163"/>
    </source>
</evidence>
<accession>A0ABU1V9P9</accession>
<dbReference type="PANTHER" id="PTHR43537:SF51">
    <property type="entry name" value="HTH-TYPE TRANSCRIPTIONAL REGULATOR LGOR-RELATED"/>
    <property type="match status" value="1"/>
</dbReference>
<dbReference type="RefSeq" id="WP_204733237.1">
    <property type="nucleotide sequence ID" value="NZ_JAVDWE010000004.1"/>
</dbReference>
<evidence type="ECO:0000256" key="1">
    <source>
        <dbReference type="ARBA" id="ARBA00023015"/>
    </source>
</evidence>
<dbReference type="EMBL" id="JAVDWE010000004">
    <property type="protein sequence ID" value="MDR7094043.1"/>
    <property type="molecule type" value="Genomic_DNA"/>
</dbReference>
<gene>
    <name evidence="5" type="ORF">J2X09_001781</name>
</gene>
<comment type="caution">
    <text evidence="5">The sequence shown here is derived from an EMBL/GenBank/DDBJ whole genome shotgun (WGS) entry which is preliminary data.</text>
</comment>
<name>A0ABU1V9P9_9BURK</name>
<proteinExistence type="predicted"/>
<dbReference type="SUPFAM" id="SSF46785">
    <property type="entry name" value="Winged helix' DNA-binding domain"/>
    <property type="match status" value="1"/>
</dbReference>
<keyword evidence="3" id="KW-0804">Transcription</keyword>
<dbReference type="SMART" id="SM00345">
    <property type="entry name" value="HTH_GNTR"/>
    <property type="match status" value="1"/>
</dbReference>
<dbReference type="InterPro" id="IPR036388">
    <property type="entry name" value="WH-like_DNA-bd_sf"/>
</dbReference>
<keyword evidence="2 5" id="KW-0238">DNA-binding</keyword>
<keyword evidence="6" id="KW-1185">Reference proteome</keyword>
<dbReference type="SUPFAM" id="SSF48008">
    <property type="entry name" value="GntR ligand-binding domain-like"/>
    <property type="match status" value="1"/>
</dbReference>
<dbReference type="SMART" id="SM00895">
    <property type="entry name" value="FCD"/>
    <property type="match status" value="1"/>
</dbReference>
<dbReference type="PROSITE" id="PS50949">
    <property type="entry name" value="HTH_GNTR"/>
    <property type="match status" value="1"/>
</dbReference>
<sequence length="220" mass="24492">MSGISFVTRPPISTQILPKLRQDIIEGHWRPGDRLPEPLLCEQFGISRTPLRDAFRVLEAEGLLKLVVNVGAVVSRPCPKELEGTFRVLALLEAGAAEQVALRQPADCLTALRQIHGHMERLDQSSSPRTYFQLNDAFHRTVVDGAGNPVLTTMREQLMIQITRLRYTYYRRQLSPARTGGGHPEVLLALEQGDGPQAFAAMREHVEAVARRMLVLAGQP</sequence>
<dbReference type="Pfam" id="PF00392">
    <property type="entry name" value="GntR"/>
    <property type="match status" value="1"/>
</dbReference>
<dbReference type="PRINTS" id="PR00035">
    <property type="entry name" value="HTHGNTR"/>
</dbReference>
<dbReference type="InterPro" id="IPR000524">
    <property type="entry name" value="Tscrpt_reg_HTH_GntR"/>
</dbReference>
<evidence type="ECO:0000256" key="2">
    <source>
        <dbReference type="ARBA" id="ARBA00023125"/>
    </source>
</evidence>
<dbReference type="Gene3D" id="1.20.120.530">
    <property type="entry name" value="GntR ligand-binding domain-like"/>
    <property type="match status" value="1"/>
</dbReference>
<dbReference type="Gene3D" id="1.10.10.10">
    <property type="entry name" value="Winged helix-like DNA-binding domain superfamily/Winged helix DNA-binding domain"/>
    <property type="match status" value="1"/>
</dbReference>
<dbReference type="GO" id="GO:0003677">
    <property type="term" value="F:DNA binding"/>
    <property type="evidence" value="ECO:0007669"/>
    <property type="project" value="UniProtKB-KW"/>
</dbReference>
<dbReference type="Proteomes" id="UP001265550">
    <property type="component" value="Unassembled WGS sequence"/>
</dbReference>
<dbReference type="InterPro" id="IPR036390">
    <property type="entry name" value="WH_DNA-bd_sf"/>
</dbReference>
<evidence type="ECO:0000313" key="6">
    <source>
        <dbReference type="Proteomes" id="UP001265550"/>
    </source>
</evidence>
<keyword evidence="1" id="KW-0805">Transcription regulation</keyword>